<accession>A0ABT3IET6</accession>
<evidence type="ECO:0000256" key="2">
    <source>
        <dbReference type="SAM" id="Phobius"/>
    </source>
</evidence>
<dbReference type="InterPro" id="IPR032508">
    <property type="entry name" value="FecR_C"/>
</dbReference>
<evidence type="ECO:0000313" key="6">
    <source>
        <dbReference type="Proteomes" id="UP001207742"/>
    </source>
</evidence>
<dbReference type="RefSeq" id="WP_264726865.1">
    <property type="nucleotide sequence ID" value="NZ_JAPDNR010000001.1"/>
</dbReference>
<dbReference type="PIRSF" id="PIRSF018266">
    <property type="entry name" value="FecR"/>
    <property type="match status" value="1"/>
</dbReference>
<protein>
    <submittedName>
        <fullName evidence="5">DUF4974 domain-containing protein</fullName>
    </submittedName>
</protein>
<keyword evidence="2" id="KW-0472">Membrane</keyword>
<evidence type="ECO:0000256" key="1">
    <source>
        <dbReference type="SAM" id="Coils"/>
    </source>
</evidence>
<dbReference type="Proteomes" id="UP001207742">
    <property type="component" value="Unassembled WGS sequence"/>
</dbReference>
<keyword evidence="1" id="KW-0175">Coiled coil</keyword>
<evidence type="ECO:0000313" key="5">
    <source>
        <dbReference type="EMBL" id="MCW3482468.1"/>
    </source>
</evidence>
<keyword evidence="2" id="KW-0812">Transmembrane</keyword>
<dbReference type="InterPro" id="IPR012373">
    <property type="entry name" value="Ferrdict_sens_TM"/>
</dbReference>
<dbReference type="EMBL" id="JAPDNS010000001">
    <property type="protein sequence ID" value="MCW3482468.1"/>
    <property type="molecule type" value="Genomic_DNA"/>
</dbReference>
<feature type="coiled-coil region" evidence="1">
    <location>
        <begin position="61"/>
        <end position="88"/>
    </location>
</feature>
<dbReference type="PANTHER" id="PTHR30273">
    <property type="entry name" value="PERIPLASMIC SIGNAL SENSOR AND SIGMA FACTOR ACTIVATOR FECR-RELATED"/>
    <property type="match status" value="1"/>
</dbReference>
<dbReference type="Gene3D" id="2.60.120.1440">
    <property type="match status" value="1"/>
</dbReference>
<dbReference type="InterPro" id="IPR006860">
    <property type="entry name" value="FecR"/>
</dbReference>
<dbReference type="Gene3D" id="3.55.50.30">
    <property type="match status" value="1"/>
</dbReference>
<organism evidence="5 6">
    <name type="scientific">Chitinophaga nivalis</name>
    <dbReference type="NCBI Taxonomy" id="2991709"/>
    <lineage>
        <taxon>Bacteria</taxon>
        <taxon>Pseudomonadati</taxon>
        <taxon>Bacteroidota</taxon>
        <taxon>Chitinophagia</taxon>
        <taxon>Chitinophagales</taxon>
        <taxon>Chitinophagaceae</taxon>
        <taxon>Chitinophaga</taxon>
    </lineage>
</organism>
<evidence type="ECO:0000259" key="4">
    <source>
        <dbReference type="Pfam" id="PF16344"/>
    </source>
</evidence>
<name>A0ABT3IET6_9BACT</name>
<dbReference type="PANTHER" id="PTHR30273:SF2">
    <property type="entry name" value="PROTEIN FECR"/>
    <property type="match status" value="1"/>
</dbReference>
<feature type="domain" description="Protein FecR C-terminal" evidence="4">
    <location>
        <begin position="276"/>
        <end position="343"/>
    </location>
</feature>
<keyword evidence="6" id="KW-1185">Reference proteome</keyword>
<proteinExistence type="predicted"/>
<feature type="domain" description="FecR protein" evidence="3">
    <location>
        <begin position="141"/>
        <end position="227"/>
    </location>
</feature>
<sequence>MEAAEKRLLEKFLDGVCSAEELTLAGIILDSQEGQYLLDELLRQRELSAWNNPEEPDPVMKEVIRSRLEEVQQRIAAHENQHRSFADDRRTSIHRLKIFRYAAVWTGLLILAGFAVWQIKKNRIQDIEEVQYVEKVNPIGSPVRYALPDSTVVFLAAGSSLKYPATYPETGRDVVLQGEAFFDVKQDEAHPFNIRSGNMQTRVLGTSFKVKAYEGHEQEVAVITGKVSVSAIQEEKATALALLTPGLKVTYNPKTGKATRREFDVNGITAWKAGGLVFTDMTMGQVAIELERRYGIEVIFKEANISGNIVSGTFSANEPVTDILDMLGFVGKFTYKYTHDGKIFTIQSMNKH</sequence>
<dbReference type="Pfam" id="PF04773">
    <property type="entry name" value="FecR"/>
    <property type="match status" value="1"/>
</dbReference>
<keyword evidence="2" id="KW-1133">Transmembrane helix</keyword>
<feature type="transmembrane region" description="Helical" evidence="2">
    <location>
        <begin position="98"/>
        <end position="117"/>
    </location>
</feature>
<gene>
    <name evidence="5" type="ORF">OL497_01050</name>
</gene>
<comment type="caution">
    <text evidence="5">The sequence shown here is derived from an EMBL/GenBank/DDBJ whole genome shotgun (WGS) entry which is preliminary data.</text>
</comment>
<dbReference type="Pfam" id="PF16344">
    <property type="entry name" value="FecR_C"/>
    <property type="match status" value="1"/>
</dbReference>
<reference evidence="5 6" key="1">
    <citation type="submission" date="2022-10" db="EMBL/GenBank/DDBJ databases">
        <title>Chitinophaga nivalis PC15 sp. nov., isolated from Pyeongchang county, South Korea.</title>
        <authorList>
            <person name="Trinh H.N."/>
        </authorList>
    </citation>
    <scope>NUCLEOTIDE SEQUENCE [LARGE SCALE GENOMIC DNA]</scope>
    <source>
        <strain evidence="5 6">PC14</strain>
    </source>
</reference>
<evidence type="ECO:0000259" key="3">
    <source>
        <dbReference type="Pfam" id="PF04773"/>
    </source>
</evidence>